<sequence>MFEHVALMATFRVLTQYIMITVQNRCLVSNKNNRIRKVCLTPSMNSTHIHHHLWPYAVRGSVTLIVENTTTENFEHNIYRTLRQSIAKIVRTFCTIYRQSCLSHDADAVRADHVIIQSYEEQLDDQRLYVAVFIKDPYRQDIALTNDQFLLALKRHRQQLYQDIKHHINLPSTIFEQTSLDPIWLYGVCLLALLVLVVVILMLITILSKRTVKTNTIEETIQTDKPTSQPRPDETQLFVSSPIRLAQEEYETNSSSYGNETEISQTSNSTLTANLPQPSNYLYSSSRTSYFNSAIEAAIKHHLHDDEPIPFIDDNLSVTHSRKSSACWSDRTSLTSRFGFAWKWSGMRSATCSTEQGSSRRFSYRPVRYTIPRISQRHIHEQL</sequence>
<dbReference type="AlphaFoldDB" id="A0A814LNK0"/>
<accession>A0A814LNK0</accession>
<name>A0A814LNK0_ADIRI</name>
<feature type="compositionally biased region" description="Polar residues" evidence="1">
    <location>
        <begin position="252"/>
        <end position="272"/>
    </location>
</feature>
<evidence type="ECO:0000256" key="2">
    <source>
        <dbReference type="SAM" id="Phobius"/>
    </source>
</evidence>
<keyword evidence="2" id="KW-1133">Transmembrane helix</keyword>
<dbReference type="EMBL" id="CAJNOJ010000084">
    <property type="protein sequence ID" value="CAF1068226.1"/>
    <property type="molecule type" value="Genomic_DNA"/>
</dbReference>
<keyword evidence="2" id="KW-0472">Membrane</keyword>
<evidence type="ECO:0000313" key="3">
    <source>
        <dbReference type="EMBL" id="CAF1068226.1"/>
    </source>
</evidence>
<feature type="region of interest" description="Disordered" evidence="1">
    <location>
        <begin position="250"/>
        <end position="272"/>
    </location>
</feature>
<reference evidence="3" key="1">
    <citation type="submission" date="2021-02" db="EMBL/GenBank/DDBJ databases">
        <authorList>
            <person name="Nowell W R."/>
        </authorList>
    </citation>
    <scope>NUCLEOTIDE SEQUENCE</scope>
</reference>
<protein>
    <recommendedName>
        <fullName evidence="5">SEA domain-containing protein</fullName>
    </recommendedName>
</protein>
<dbReference type="Proteomes" id="UP000663852">
    <property type="component" value="Unassembled WGS sequence"/>
</dbReference>
<keyword evidence="2" id="KW-0812">Transmembrane</keyword>
<feature type="transmembrane region" description="Helical" evidence="2">
    <location>
        <begin position="183"/>
        <end position="207"/>
    </location>
</feature>
<evidence type="ECO:0008006" key="5">
    <source>
        <dbReference type="Google" id="ProtNLM"/>
    </source>
</evidence>
<proteinExistence type="predicted"/>
<organism evidence="3 4">
    <name type="scientific">Adineta ricciae</name>
    <name type="common">Rotifer</name>
    <dbReference type="NCBI Taxonomy" id="249248"/>
    <lineage>
        <taxon>Eukaryota</taxon>
        <taxon>Metazoa</taxon>
        <taxon>Spiralia</taxon>
        <taxon>Gnathifera</taxon>
        <taxon>Rotifera</taxon>
        <taxon>Eurotatoria</taxon>
        <taxon>Bdelloidea</taxon>
        <taxon>Adinetida</taxon>
        <taxon>Adinetidae</taxon>
        <taxon>Adineta</taxon>
    </lineage>
</organism>
<evidence type="ECO:0000313" key="4">
    <source>
        <dbReference type="Proteomes" id="UP000663852"/>
    </source>
</evidence>
<gene>
    <name evidence="3" type="ORF">EDS130_LOCUS18295</name>
</gene>
<dbReference type="OrthoDB" id="10018508at2759"/>
<evidence type="ECO:0000256" key="1">
    <source>
        <dbReference type="SAM" id="MobiDB-lite"/>
    </source>
</evidence>
<comment type="caution">
    <text evidence="3">The sequence shown here is derived from an EMBL/GenBank/DDBJ whole genome shotgun (WGS) entry which is preliminary data.</text>
</comment>